<dbReference type="EMBL" id="BAAAPK010000001">
    <property type="protein sequence ID" value="GAA1676275.1"/>
    <property type="molecule type" value="Genomic_DNA"/>
</dbReference>
<keyword evidence="3" id="KW-0732">Signal</keyword>
<dbReference type="Proteomes" id="UP001500596">
    <property type="component" value="Unassembled WGS sequence"/>
</dbReference>
<sequence>MTLRLIAPLVLILALSACAPAPAPSGAGAPVTPPTSPAPTATPTAAVDVPIVDGSLTSVRAPVPPVRVQVPAIGADMEVVPVGVEPNGAMELPVDPAVAGWYRFGPDPWSPDGNTVIAAHIDAPDYPIGPFAGLRDLPAGAEVTVTGADGASAVYTVSTVTYYPKQELPTQDLFARQGTRALVLITCGGEFDETTGHYDDNVVVVATPVA</sequence>
<name>A0ABN2GSV9_9MICO</name>
<evidence type="ECO:0000256" key="1">
    <source>
        <dbReference type="ARBA" id="ARBA00022801"/>
    </source>
</evidence>
<dbReference type="InterPro" id="IPR042001">
    <property type="entry name" value="Sortase_F"/>
</dbReference>
<feature type="region of interest" description="Disordered" evidence="2">
    <location>
        <begin position="23"/>
        <end position="44"/>
    </location>
</feature>
<dbReference type="RefSeq" id="WP_344054183.1">
    <property type="nucleotide sequence ID" value="NZ_BAAAPK010000001.1"/>
</dbReference>
<accession>A0ABN2GSV9</accession>
<evidence type="ECO:0000313" key="5">
    <source>
        <dbReference type="Proteomes" id="UP001500596"/>
    </source>
</evidence>
<dbReference type="SUPFAM" id="SSF63817">
    <property type="entry name" value="Sortase"/>
    <property type="match status" value="1"/>
</dbReference>
<dbReference type="Pfam" id="PF04203">
    <property type="entry name" value="Sortase"/>
    <property type="match status" value="1"/>
</dbReference>
<dbReference type="Gene3D" id="2.40.260.10">
    <property type="entry name" value="Sortase"/>
    <property type="match status" value="1"/>
</dbReference>
<proteinExistence type="predicted"/>
<evidence type="ECO:0000256" key="3">
    <source>
        <dbReference type="SAM" id="SignalP"/>
    </source>
</evidence>
<organism evidence="4 5">
    <name type="scientific">Microbacterium lacus</name>
    <dbReference type="NCBI Taxonomy" id="415217"/>
    <lineage>
        <taxon>Bacteria</taxon>
        <taxon>Bacillati</taxon>
        <taxon>Actinomycetota</taxon>
        <taxon>Actinomycetes</taxon>
        <taxon>Micrococcales</taxon>
        <taxon>Microbacteriaceae</taxon>
        <taxon>Microbacterium</taxon>
    </lineage>
</organism>
<dbReference type="InterPro" id="IPR005754">
    <property type="entry name" value="Sortase"/>
</dbReference>
<keyword evidence="5" id="KW-1185">Reference proteome</keyword>
<feature type="signal peptide" evidence="3">
    <location>
        <begin position="1"/>
        <end position="23"/>
    </location>
</feature>
<dbReference type="PROSITE" id="PS51257">
    <property type="entry name" value="PROKAR_LIPOPROTEIN"/>
    <property type="match status" value="1"/>
</dbReference>
<protein>
    <recommendedName>
        <fullName evidence="6">Class F sortase</fullName>
    </recommendedName>
</protein>
<dbReference type="InterPro" id="IPR023365">
    <property type="entry name" value="Sortase_dom-sf"/>
</dbReference>
<feature type="chain" id="PRO_5047433983" description="Class F sortase" evidence="3">
    <location>
        <begin position="24"/>
        <end position="210"/>
    </location>
</feature>
<evidence type="ECO:0008006" key="6">
    <source>
        <dbReference type="Google" id="ProtNLM"/>
    </source>
</evidence>
<gene>
    <name evidence="4" type="ORF">GCM10009807_20380</name>
</gene>
<reference evidence="4 5" key="1">
    <citation type="journal article" date="2019" name="Int. J. Syst. Evol. Microbiol.">
        <title>The Global Catalogue of Microorganisms (GCM) 10K type strain sequencing project: providing services to taxonomists for standard genome sequencing and annotation.</title>
        <authorList>
            <consortium name="The Broad Institute Genomics Platform"/>
            <consortium name="The Broad Institute Genome Sequencing Center for Infectious Disease"/>
            <person name="Wu L."/>
            <person name="Ma J."/>
        </authorList>
    </citation>
    <scope>NUCLEOTIDE SEQUENCE [LARGE SCALE GENOMIC DNA]</scope>
    <source>
        <strain evidence="4 5">JCM 15575</strain>
    </source>
</reference>
<evidence type="ECO:0000256" key="2">
    <source>
        <dbReference type="SAM" id="MobiDB-lite"/>
    </source>
</evidence>
<keyword evidence="1" id="KW-0378">Hydrolase</keyword>
<comment type="caution">
    <text evidence="4">The sequence shown here is derived from an EMBL/GenBank/DDBJ whole genome shotgun (WGS) entry which is preliminary data.</text>
</comment>
<evidence type="ECO:0000313" key="4">
    <source>
        <dbReference type="EMBL" id="GAA1676275.1"/>
    </source>
</evidence>
<dbReference type="CDD" id="cd05829">
    <property type="entry name" value="Sortase_F"/>
    <property type="match status" value="1"/>
</dbReference>